<organism evidence="1 2">
    <name type="scientific">Rhizobium terricola</name>
    <dbReference type="NCBI Taxonomy" id="2728849"/>
    <lineage>
        <taxon>Bacteria</taxon>
        <taxon>Pseudomonadati</taxon>
        <taxon>Pseudomonadota</taxon>
        <taxon>Alphaproteobacteria</taxon>
        <taxon>Hyphomicrobiales</taxon>
        <taxon>Rhizobiaceae</taxon>
        <taxon>Rhizobium/Agrobacterium group</taxon>
        <taxon>Rhizobium</taxon>
    </lineage>
</organism>
<dbReference type="AlphaFoldDB" id="A0A7Y0AUE9"/>
<gene>
    <name evidence="1" type="ORF">HHL25_05905</name>
</gene>
<evidence type="ECO:0000313" key="1">
    <source>
        <dbReference type="EMBL" id="NML73658.1"/>
    </source>
</evidence>
<sequence>MRKFTFPEGIQTPDDVVTLLALNNSCPEKCPEWRDFFVESLTRFIVDRCYPIGSMDDLNVDWMKRVFSVDGVVHDELELAVVLHVMDVSRHVPPTLKVLALDQLRVALSEGRGALAVGRPPQGGIGETELAYVHRILRSAFDRGRIDLYPIEIAALEEIDRIASSRSSHPEWTALMSGIRRSETDKGTPVEPPRRWLQVPDALFLDENKVA</sequence>
<keyword evidence="2" id="KW-1185">Reference proteome</keyword>
<evidence type="ECO:0000313" key="2">
    <source>
        <dbReference type="Proteomes" id="UP000541470"/>
    </source>
</evidence>
<comment type="caution">
    <text evidence="1">The sequence shown here is derived from an EMBL/GenBank/DDBJ whole genome shotgun (WGS) entry which is preliminary data.</text>
</comment>
<reference evidence="1 2" key="1">
    <citation type="submission" date="2020-04" db="EMBL/GenBank/DDBJ databases">
        <title>Rhizobium sp. S-51 isolated from soil.</title>
        <authorList>
            <person name="Dahal R.H."/>
        </authorList>
    </citation>
    <scope>NUCLEOTIDE SEQUENCE [LARGE SCALE GENOMIC DNA]</scope>
    <source>
        <strain evidence="1 2">S-51</strain>
    </source>
</reference>
<dbReference type="EMBL" id="JABBGK010000001">
    <property type="protein sequence ID" value="NML73658.1"/>
    <property type="molecule type" value="Genomic_DNA"/>
</dbReference>
<dbReference type="RefSeq" id="WP_169588155.1">
    <property type="nucleotide sequence ID" value="NZ_JABBGK010000001.1"/>
</dbReference>
<protein>
    <submittedName>
        <fullName evidence="1">Uncharacterized protein</fullName>
    </submittedName>
</protein>
<proteinExistence type="predicted"/>
<name>A0A7Y0AUE9_9HYPH</name>
<accession>A0A7Y0AUE9</accession>
<dbReference type="Proteomes" id="UP000541470">
    <property type="component" value="Unassembled WGS sequence"/>
</dbReference>